<protein>
    <submittedName>
        <fullName evidence="1">Uncharacterized protein</fullName>
    </submittedName>
</protein>
<evidence type="ECO:0000313" key="2">
    <source>
        <dbReference type="Proteomes" id="UP000576082"/>
    </source>
</evidence>
<organism evidence="1 2">
    <name type="scientific">Flammeovirga aprica JL-4</name>
    <dbReference type="NCBI Taxonomy" id="694437"/>
    <lineage>
        <taxon>Bacteria</taxon>
        <taxon>Pseudomonadati</taxon>
        <taxon>Bacteroidota</taxon>
        <taxon>Cytophagia</taxon>
        <taxon>Cytophagales</taxon>
        <taxon>Flammeovirgaceae</taxon>
        <taxon>Flammeovirga</taxon>
    </lineage>
</organism>
<comment type="caution">
    <text evidence="1">The sequence shown here is derived from an EMBL/GenBank/DDBJ whole genome shotgun (WGS) entry which is preliminary data.</text>
</comment>
<reference evidence="1 2" key="1">
    <citation type="submission" date="2020-04" db="EMBL/GenBank/DDBJ databases">
        <title>Flammeovirga sp. SR4, a novel species isolated from seawater.</title>
        <authorList>
            <person name="Wang X."/>
        </authorList>
    </citation>
    <scope>NUCLEOTIDE SEQUENCE [LARGE SCALE GENOMIC DNA]</scope>
    <source>
        <strain evidence="1 2">ATCC 23126</strain>
    </source>
</reference>
<dbReference type="RefSeq" id="WP_169660306.1">
    <property type="nucleotide sequence ID" value="NZ_JABANE010000135.1"/>
</dbReference>
<dbReference type="EMBL" id="JABANE010000135">
    <property type="protein sequence ID" value="NME72112.1"/>
    <property type="molecule type" value="Genomic_DNA"/>
</dbReference>
<dbReference type="Proteomes" id="UP000576082">
    <property type="component" value="Unassembled WGS sequence"/>
</dbReference>
<accession>A0A7X9S0W6</accession>
<name>A0A7X9S0W6_9BACT</name>
<sequence length="165" mass="19133">MDTFQCEEFWISKNADWQIAYDDVKYCSSALILKSEDAVYAVLYPGSLTLNNDTISVNQEAGFPNKCLKVGKVKVGEMETVRIDYSNRNFVLMLLNDTISVNQEAEFPNTEVRDKAEEEEIVRIDDPHRNVEFKILNDAIIEFDKQQFIRIKKTVLYACDWCNLE</sequence>
<proteinExistence type="predicted"/>
<evidence type="ECO:0000313" key="1">
    <source>
        <dbReference type="EMBL" id="NME72112.1"/>
    </source>
</evidence>
<dbReference type="AlphaFoldDB" id="A0A7X9S0W6"/>
<gene>
    <name evidence="1" type="ORF">HHU12_29385</name>
</gene>
<keyword evidence="2" id="KW-1185">Reference proteome</keyword>